<evidence type="ECO:0000313" key="3">
    <source>
        <dbReference type="Proteomes" id="UP001044222"/>
    </source>
</evidence>
<comment type="caution">
    <text evidence="2">The sequence shown here is derived from an EMBL/GenBank/DDBJ whole genome shotgun (WGS) entry which is preliminary data.</text>
</comment>
<dbReference type="InterPro" id="IPR051553">
    <property type="entry name" value="Ran_GTPase-activating"/>
</dbReference>
<dbReference type="PANTHER" id="PTHR45982">
    <property type="entry name" value="REGULATOR OF CHROMOSOME CONDENSATION"/>
    <property type="match status" value="1"/>
</dbReference>
<dbReference type="Gene3D" id="2.130.10.30">
    <property type="entry name" value="Regulator of chromosome condensation 1/beta-lactamase-inhibitor protein II"/>
    <property type="match status" value="1"/>
</dbReference>
<evidence type="ECO:0000313" key="2">
    <source>
        <dbReference type="EMBL" id="KAG5841069.1"/>
    </source>
</evidence>
<proteinExistence type="predicted"/>
<feature type="repeat" description="RCC1" evidence="1">
    <location>
        <begin position="59"/>
        <end position="106"/>
    </location>
</feature>
<reference evidence="2" key="1">
    <citation type="submission" date="2021-01" db="EMBL/GenBank/DDBJ databases">
        <title>A chromosome-scale assembly of European eel, Anguilla anguilla.</title>
        <authorList>
            <person name="Henkel C."/>
            <person name="Jong-Raadsen S.A."/>
            <person name="Dufour S."/>
            <person name="Weltzien F.-A."/>
            <person name="Palstra A.P."/>
            <person name="Pelster B."/>
            <person name="Spaink H.P."/>
            <person name="Van Den Thillart G.E."/>
            <person name="Jansen H."/>
            <person name="Zahm M."/>
            <person name="Klopp C."/>
            <person name="Cedric C."/>
            <person name="Louis A."/>
            <person name="Berthelot C."/>
            <person name="Parey E."/>
            <person name="Roest Crollius H."/>
            <person name="Montfort J."/>
            <person name="Robinson-Rechavi M."/>
            <person name="Bucao C."/>
            <person name="Bouchez O."/>
            <person name="Gislard M."/>
            <person name="Lluch J."/>
            <person name="Milhes M."/>
            <person name="Lampietro C."/>
            <person name="Lopez Roques C."/>
            <person name="Donnadieu C."/>
            <person name="Braasch I."/>
            <person name="Desvignes T."/>
            <person name="Postlethwait J."/>
            <person name="Bobe J."/>
            <person name="Guiguen Y."/>
            <person name="Dirks R."/>
        </authorList>
    </citation>
    <scope>NUCLEOTIDE SEQUENCE</scope>
    <source>
        <strain evidence="2">Tag_6206</strain>
        <tissue evidence="2">Liver</tissue>
    </source>
</reference>
<feature type="repeat" description="RCC1" evidence="1">
    <location>
        <begin position="4"/>
        <end position="58"/>
    </location>
</feature>
<dbReference type="InterPro" id="IPR000408">
    <property type="entry name" value="Reg_chr_condens"/>
</dbReference>
<organism evidence="2 3">
    <name type="scientific">Anguilla anguilla</name>
    <name type="common">European freshwater eel</name>
    <name type="synonym">Muraena anguilla</name>
    <dbReference type="NCBI Taxonomy" id="7936"/>
    <lineage>
        <taxon>Eukaryota</taxon>
        <taxon>Metazoa</taxon>
        <taxon>Chordata</taxon>
        <taxon>Craniata</taxon>
        <taxon>Vertebrata</taxon>
        <taxon>Euteleostomi</taxon>
        <taxon>Actinopterygii</taxon>
        <taxon>Neopterygii</taxon>
        <taxon>Teleostei</taxon>
        <taxon>Anguilliformes</taxon>
        <taxon>Anguillidae</taxon>
        <taxon>Anguilla</taxon>
    </lineage>
</organism>
<sequence length="184" mass="19297">MFAGALSSSGPPEFRANDYGQIGSRSCEDAAVPRFVEDLENITSIACGANHNLALSGNGKVFQWGCGRACGNLRRNLPVPEEVPLPPVSVNAVRGGCWHSLLLTEDFKVTLLAMLTNARVVSADKCPGSSPPTPTPTPLPAAYTNAFPSPPVNLGRWRSSGGRGFNPALPPSILPAAALFTVPF</sequence>
<keyword evidence="3" id="KW-1185">Reference proteome</keyword>
<dbReference type="PROSITE" id="PS50012">
    <property type="entry name" value="RCC1_3"/>
    <property type="match status" value="2"/>
</dbReference>
<dbReference type="PANTHER" id="PTHR45982:SF1">
    <property type="entry name" value="REGULATOR OF CHROMOSOME CONDENSATION"/>
    <property type="match status" value="1"/>
</dbReference>
<evidence type="ECO:0008006" key="4">
    <source>
        <dbReference type="Google" id="ProtNLM"/>
    </source>
</evidence>
<dbReference type="InterPro" id="IPR009091">
    <property type="entry name" value="RCC1/BLIP-II"/>
</dbReference>
<protein>
    <recommendedName>
        <fullName evidence="4">Regulator of chromosome condensation 1/beta-lactamase-inhibitor protein II</fullName>
    </recommendedName>
</protein>
<dbReference type="EMBL" id="JAFIRN010000010">
    <property type="protein sequence ID" value="KAG5841069.1"/>
    <property type="molecule type" value="Genomic_DNA"/>
</dbReference>
<dbReference type="AlphaFoldDB" id="A0A9D3M1X0"/>
<gene>
    <name evidence="2" type="ORF">ANANG_G00195670</name>
</gene>
<name>A0A9D3M1X0_ANGAN</name>
<dbReference type="Proteomes" id="UP001044222">
    <property type="component" value="Chromosome 10"/>
</dbReference>
<dbReference type="SUPFAM" id="SSF50985">
    <property type="entry name" value="RCC1/BLIP-II"/>
    <property type="match status" value="1"/>
</dbReference>
<evidence type="ECO:0000256" key="1">
    <source>
        <dbReference type="PROSITE-ProRule" id="PRU00235"/>
    </source>
</evidence>
<dbReference type="Pfam" id="PF00415">
    <property type="entry name" value="RCC1"/>
    <property type="match status" value="1"/>
</dbReference>
<accession>A0A9D3M1X0</accession>